<comment type="caution">
    <text evidence="10">The sequence shown here is derived from an EMBL/GenBank/DDBJ whole genome shotgun (WGS) entry which is preliminary data.</text>
</comment>
<dbReference type="NCBIfam" id="TIGR00017">
    <property type="entry name" value="cmk"/>
    <property type="match status" value="1"/>
</dbReference>
<sequence>MSKITGVLFSLERNTMGRLLKIAIDGPAGAGKSTVAKLVAEKLGYVYIDTGAMYRAVTLQALMDKIDMRDETSLTRLAESVGLVLRVDEKGNTRIVLNGVDVSFQIRTPLVSRCVSQVSQIPGVRQRMMQLQKDMAAGGGVVMEGRDIGTTVLPDAEMKYFLTASVEERARRRYAELLQRGFTVTLEEVLADMAERDYIDAQRAVAPLKPAPDAEIIDCTGMTVDQVVDIITSRVSGRSG</sequence>
<accession>A0A9D2WT55</accession>
<evidence type="ECO:0000256" key="1">
    <source>
        <dbReference type="ARBA" id="ARBA00009427"/>
    </source>
</evidence>
<dbReference type="AlphaFoldDB" id="A0A9D2WT55"/>
<keyword evidence="11" id="KW-1185">Reference proteome</keyword>
<keyword evidence="5 8" id="KW-0067">ATP-binding</keyword>
<feature type="domain" description="Cytidylate kinase" evidence="9">
    <location>
        <begin position="22"/>
        <end position="235"/>
    </location>
</feature>
<dbReference type="Gene3D" id="3.40.50.300">
    <property type="entry name" value="P-loop containing nucleotide triphosphate hydrolases"/>
    <property type="match status" value="1"/>
</dbReference>
<keyword evidence="8" id="KW-0963">Cytoplasm</keyword>
<dbReference type="GO" id="GO:0005524">
    <property type="term" value="F:ATP binding"/>
    <property type="evidence" value="ECO:0007669"/>
    <property type="project" value="UniProtKB-UniRule"/>
</dbReference>
<reference evidence="10" key="1">
    <citation type="submission" date="2016-02" db="EMBL/GenBank/DDBJ databases">
        <title>Draft Genome Sequence of Sporotomaculum syntrophicum Strain FB, a Syntrophic Benzoate Degrader.</title>
        <authorList>
            <person name="Nobu M.K."/>
            <person name="Narihiro T."/>
            <person name="Qiu Y.-L."/>
            <person name="Ohashi A."/>
            <person name="Liu W.-T."/>
            <person name="Yuji S."/>
        </authorList>
    </citation>
    <scope>NUCLEOTIDE SEQUENCE</scope>
    <source>
        <strain evidence="10">FB</strain>
    </source>
</reference>
<evidence type="ECO:0000313" key="10">
    <source>
        <dbReference type="EMBL" id="KAF1086476.1"/>
    </source>
</evidence>
<dbReference type="PANTHER" id="PTHR21299">
    <property type="entry name" value="CYTIDYLATE KINASE/PANTOATE-BETA-ALANINE LIGASE"/>
    <property type="match status" value="1"/>
</dbReference>
<protein>
    <recommendedName>
        <fullName evidence="8">Cytidylate kinase</fullName>
        <shortName evidence="8">CK</shortName>
        <ecNumber evidence="8">2.7.4.25</ecNumber>
    </recommendedName>
    <alternativeName>
        <fullName evidence="8">Cytidine monophosphate kinase</fullName>
        <shortName evidence="8">CMP kinase</shortName>
    </alternativeName>
</protein>
<gene>
    <name evidence="8 10" type="primary">cmk</name>
    <name evidence="10" type="ORF">SPSYN_00195</name>
</gene>
<evidence type="ECO:0000313" key="11">
    <source>
        <dbReference type="Proteomes" id="UP000798488"/>
    </source>
</evidence>
<dbReference type="CDD" id="cd02020">
    <property type="entry name" value="CMPK"/>
    <property type="match status" value="1"/>
</dbReference>
<dbReference type="SUPFAM" id="SSF52540">
    <property type="entry name" value="P-loop containing nucleoside triphosphate hydrolases"/>
    <property type="match status" value="1"/>
</dbReference>
<evidence type="ECO:0000256" key="2">
    <source>
        <dbReference type="ARBA" id="ARBA00022679"/>
    </source>
</evidence>
<dbReference type="GO" id="GO:0006220">
    <property type="term" value="P:pyrimidine nucleotide metabolic process"/>
    <property type="evidence" value="ECO:0007669"/>
    <property type="project" value="UniProtKB-UniRule"/>
</dbReference>
<keyword evidence="4 8" id="KW-0418">Kinase</keyword>
<dbReference type="GO" id="GO:0015949">
    <property type="term" value="P:nucleobase-containing small molecule interconversion"/>
    <property type="evidence" value="ECO:0007669"/>
    <property type="project" value="TreeGrafter"/>
</dbReference>
<dbReference type="Pfam" id="PF02224">
    <property type="entry name" value="Cytidylate_kin"/>
    <property type="match status" value="1"/>
</dbReference>
<dbReference type="PANTHER" id="PTHR21299:SF2">
    <property type="entry name" value="CYTIDYLATE KINASE"/>
    <property type="match status" value="1"/>
</dbReference>
<keyword evidence="3 8" id="KW-0547">Nucleotide-binding</keyword>
<comment type="similarity">
    <text evidence="1 8">Belongs to the cytidylate kinase family. Type 1 subfamily.</text>
</comment>
<dbReference type="HAMAP" id="MF_00238">
    <property type="entry name" value="Cytidyl_kinase_type1"/>
    <property type="match status" value="1"/>
</dbReference>
<evidence type="ECO:0000259" key="9">
    <source>
        <dbReference type="Pfam" id="PF02224"/>
    </source>
</evidence>
<dbReference type="InterPro" id="IPR003136">
    <property type="entry name" value="Cytidylate_kin"/>
</dbReference>
<name>A0A9D2WT55_9FIRM</name>
<dbReference type="GO" id="GO:0036431">
    <property type="term" value="F:dCMP kinase activity"/>
    <property type="evidence" value="ECO:0007669"/>
    <property type="project" value="InterPro"/>
</dbReference>
<evidence type="ECO:0000256" key="8">
    <source>
        <dbReference type="HAMAP-Rule" id="MF_00238"/>
    </source>
</evidence>
<comment type="catalytic activity">
    <reaction evidence="7 8">
        <text>CMP + ATP = CDP + ADP</text>
        <dbReference type="Rhea" id="RHEA:11600"/>
        <dbReference type="ChEBI" id="CHEBI:30616"/>
        <dbReference type="ChEBI" id="CHEBI:58069"/>
        <dbReference type="ChEBI" id="CHEBI:60377"/>
        <dbReference type="ChEBI" id="CHEBI:456216"/>
        <dbReference type="EC" id="2.7.4.25"/>
    </reaction>
</comment>
<dbReference type="EC" id="2.7.4.25" evidence="8"/>
<dbReference type="InterPro" id="IPR011994">
    <property type="entry name" value="Cytidylate_kinase_dom"/>
</dbReference>
<evidence type="ECO:0000256" key="4">
    <source>
        <dbReference type="ARBA" id="ARBA00022777"/>
    </source>
</evidence>
<keyword evidence="2 8" id="KW-0808">Transferase</keyword>
<dbReference type="Proteomes" id="UP000798488">
    <property type="component" value="Unassembled WGS sequence"/>
</dbReference>
<proteinExistence type="inferred from homology"/>
<evidence type="ECO:0000256" key="5">
    <source>
        <dbReference type="ARBA" id="ARBA00022840"/>
    </source>
</evidence>
<organism evidence="10 11">
    <name type="scientific">Sporotomaculum syntrophicum</name>
    <dbReference type="NCBI Taxonomy" id="182264"/>
    <lineage>
        <taxon>Bacteria</taxon>
        <taxon>Bacillati</taxon>
        <taxon>Bacillota</taxon>
        <taxon>Clostridia</taxon>
        <taxon>Eubacteriales</taxon>
        <taxon>Desulfallaceae</taxon>
        <taxon>Sporotomaculum</taxon>
    </lineage>
</organism>
<dbReference type="InterPro" id="IPR027417">
    <property type="entry name" value="P-loop_NTPase"/>
</dbReference>
<dbReference type="GO" id="GO:0005829">
    <property type="term" value="C:cytosol"/>
    <property type="evidence" value="ECO:0007669"/>
    <property type="project" value="TreeGrafter"/>
</dbReference>
<comment type="catalytic activity">
    <reaction evidence="6 8">
        <text>dCMP + ATP = dCDP + ADP</text>
        <dbReference type="Rhea" id="RHEA:25094"/>
        <dbReference type="ChEBI" id="CHEBI:30616"/>
        <dbReference type="ChEBI" id="CHEBI:57566"/>
        <dbReference type="ChEBI" id="CHEBI:58593"/>
        <dbReference type="ChEBI" id="CHEBI:456216"/>
        <dbReference type="EC" id="2.7.4.25"/>
    </reaction>
</comment>
<feature type="binding site" evidence="8">
    <location>
        <begin position="26"/>
        <end position="34"/>
    </location>
    <ligand>
        <name>ATP</name>
        <dbReference type="ChEBI" id="CHEBI:30616"/>
    </ligand>
</feature>
<evidence type="ECO:0000256" key="6">
    <source>
        <dbReference type="ARBA" id="ARBA00047615"/>
    </source>
</evidence>
<evidence type="ECO:0000256" key="3">
    <source>
        <dbReference type="ARBA" id="ARBA00022741"/>
    </source>
</evidence>
<comment type="subcellular location">
    <subcellularLocation>
        <location evidence="8">Cytoplasm</location>
    </subcellularLocation>
</comment>
<dbReference type="EMBL" id="LSRS01000001">
    <property type="protein sequence ID" value="KAF1086476.1"/>
    <property type="molecule type" value="Genomic_DNA"/>
</dbReference>
<evidence type="ECO:0000256" key="7">
    <source>
        <dbReference type="ARBA" id="ARBA00048478"/>
    </source>
</evidence>